<dbReference type="RefSeq" id="WP_161404494.1">
    <property type="nucleotide sequence ID" value="NZ_WTUZ01000001.1"/>
</dbReference>
<gene>
    <name evidence="1" type="ORF">GQF01_00020</name>
</gene>
<accession>A0A6L8URC1</accession>
<dbReference type="AlphaFoldDB" id="A0A6L8URC1"/>
<evidence type="ECO:0000313" key="1">
    <source>
        <dbReference type="EMBL" id="MZQ80545.1"/>
    </source>
</evidence>
<sequence length="155" mass="15927">MDFLKDLGKLAGDVTGKVLGGTVRVAGELVRSDYIKEIGNDVEQVTAKTGEIAGHAASGVWDLGAGLITADKQQSKAGLHELEQTAITTARGVGHGIEYVVEGGKDVVTGFKDSDKTRLKDGVKKLGKAAAISILAIGVIDVIDGPDVLDSSGTV</sequence>
<comment type="caution">
    <text evidence="1">The sequence shown here is derived from an EMBL/GenBank/DDBJ whole genome shotgun (WGS) entry which is preliminary data.</text>
</comment>
<keyword evidence="2" id="KW-1185">Reference proteome</keyword>
<reference evidence="1 2" key="1">
    <citation type="submission" date="2019-12" db="EMBL/GenBank/DDBJ databases">
        <title>Paenibacillus sp. nov. sp. isolated from soil.</title>
        <authorList>
            <person name="Kim J."/>
            <person name="Jeong S.E."/>
            <person name="Jung H.S."/>
            <person name="Jeon C.O."/>
        </authorList>
    </citation>
    <scope>NUCLEOTIDE SEQUENCE [LARGE SCALE GENOMIC DNA]</scope>
    <source>
        <strain evidence="1 2">5J-6</strain>
    </source>
</reference>
<evidence type="ECO:0000313" key="2">
    <source>
        <dbReference type="Proteomes" id="UP000481087"/>
    </source>
</evidence>
<dbReference type="Proteomes" id="UP000481087">
    <property type="component" value="Unassembled WGS sequence"/>
</dbReference>
<proteinExistence type="predicted"/>
<name>A0A6L8URC1_9BACL</name>
<organism evidence="1 2">
    <name type="scientific">Paenibacillus silvestris</name>
    <dbReference type="NCBI Taxonomy" id="2606219"/>
    <lineage>
        <taxon>Bacteria</taxon>
        <taxon>Bacillati</taxon>
        <taxon>Bacillota</taxon>
        <taxon>Bacilli</taxon>
        <taxon>Bacillales</taxon>
        <taxon>Paenibacillaceae</taxon>
        <taxon>Paenibacillus</taxon>
    </lineage>
</organism>
<dbReference type="EMBL" id="WTUZ01000001">
    <property type="protein sequence ID" value="MZQ80545.1"/>
    <property type="molecule type" value="Genomic_DNA"/>
</dbReference>
<protein>
    <submittedName>
        <fullName evidence="1">Uncharacterized protein</fullName>
    </submittedName>
</protein>